<reference evidence="4" key="1">
    <citation type="journal article" date="2013" name="Genome Biol.">
        <title>Draft genome of the mountain pine beetle, Dendroctonus ponderosae Hopkins, a major forest pest.</title>
        <authorList>
            <person name="Keeling C.I."/>
            <person name="Yuen M.M."/>
            <person name="Liao N.Y."/>
            <person name="Docking T.R."/>
            <person name="Chan S.K."/>
            <person name="Taylor G.A."/>
            <person name="Palmquist D.L."/>
            <person name="Jackman S.D."/>
            <person name="Nguyen A."/>
            <person name="Li M."/>
            <person name="Henderson H."/>
            <person name="Janes J.K."/>
            <person name="Zhao Y."/>
            <person name="Pandoh P."/>
            <person name="Moore R."/>
            <person name="Sperling F.A."/>
            <person name="Huber D.P."/>
            <person name="Birol I."/>
            <person name="Jones S.J."/>
            <person name="Bohlmann J."/>
        </authorList>
    </citation>
    <scope>NUCLEOTIDE SEQUENCE</scope>
</reference>
<keyword evidence="1" id="KW-0175">Coiled coil</keyword>
<sequence>MSEKPTENHIQNICAIVEERDKKLCEIDAKCKYYKDMIETDTAEINLIQKDIRRINHEDKEAQKQLEQIDFILKSLRENQNVLTESLINHQTLDKMLSKELKAKQTEFQQIENEFRDLYERSRSKITDNPLFKELEKAKVKFRKANIELRSLKLQIAQKKKIIAEKRAIQEKRYYAFFIRMAEDYLVDKKMKELQELKKQKLIAIKRVYEYQENLKAKKKLAIPKMEMFKNIIFGSQSDHIEEQPQANERPSSHNKIQTPTPLVLKQQQPLQRTKAIPNLREKLNILQEADEVEPVEIPRKVRIIEQVVGPARTAPHFVIPENPEPINNFSKTLQRLVKTTGSKKPSSPQVDESIAIQSTQQSEAGQLSEEAQSRVPAKMVTPVITTLPQFDSPEMRQTRVIKLSKKWQSMIKNLGFQDQLSPQAEDSEMAQLSEKSDLEQSFQQSRSADKITSLPVVSDDQSMPPLAINQKSIILATEVKNQNEESYDQMMSRNVAESKSVRFNVESMCQKAKESSGMFSQAMFQNPFQSFLDRKTDLNNTLDSKQTEEVMSNLSKDDFNNTESDFNNSTSGFKFYEDVSDQDEQSDTAESGPFGGENMFSFGLNKPLFPFQ</sequence>
<proteinExistence type="predicted"/>
<evidence type="ECO:0000313" key="4">
    <source>
        <dbReference type="Proteomes" id="UP000019118"/>
    </source>
</evidence>
<organism evidence="3 4">
    <name type="scientific">Dendroctonus ponderosae</name>
    <name type="common">Mountain pine beetle</name>
    <dbReference type="NCBI Taxonomy" id="77166"/>
    <lineage>
        <taxon>Eukaryota</taxon>
        <taxon>Metazoa</taxon>
        <taxon>Ecdysozoa</taxon>
        <taxon>Arthropoda</taxon>
        <taxon>Hexapoda</taxon>
        <taxon>Insecta</taxon>
        <taxon>Pterygota</taxon>
        <taxon>Neoptera</taxon>
        <taxon>Endopterygota</taxon>
        <taxon>Coleoptera</taxon>
        <taxon>Polyphaga</taxon>
        <taxon>Cucujiformia</taxon>
        <taxon>Curculionidae</taxon>
        <taxon>Scolytinae</taxon>
        <taxon>Dendroctonus</taxon>
    </lineage>
</organism>
<evidence type="ECO:0000313" key="3">
    <source>
        <dbReference type="EnsemblMetazoa" id="XP_019770092.1"/>
    </source>
</evidence>
<feature type="compositionally biased region" description="Polar residues" evidence="2">
    <location>
        <begin position="545"/>
        <end position="555"/>
    </location>
</feature>
<feature type="region of interest" description="Disordered" evidence="2">
    <location>
        <begin position="545"/>
        <end position="564"/>
    </location>
</feature>
<accession>A0AAR5QA39</accession>
<dbReference type="AlphaFoldDB" id="A0AAR5QA39"/>
<evidence type="ECO:0000256" key="1">
    <source>
        <dbReference type="SAM" id="Coils"/>
    </source>
</evidence>
<feature type="compositionally biased region" description="Acidic residues" evidence="2">
    <location>
        <begin position="579"/>
        <end position="588"/>
    </location>
</feature>
<name>A0AAR5QA39_DENPD</name>
<dbReference type="Proteomes" id="UP000019118">
    <property type="component" value="Unassembled WGS sequence"/>
</dbReference>
<keyword evidence="4" id="KW-1185">Reference proteome</keyword>
<feature type="region of interest" description="Disordered" evidence="2">
    <location>
        <begin position="574"/>
        <end position="599"/>
    </location>
</feature>
<feature type="coiled-coil region" evidence="1">
    <location>
        <begin position="94"/>
        <end position="155"/>
    </location>
</feature>
<evidence type="ECO:0008006" key="5">
    <source>
        <dbReference type="Google" id="ProtNLM"/>
    </source>
</evidence>
<feature type="region of interest" description="Disordered" evidence="2">
    <location>
        <begin position="419"/>
        <end position="459"/>
    </location>
</feature>
<reference evidence="3" key="2">
    <citation type="submission" date="2024-08" db="UniProtKB">
        <authorList>
            <consortium name="EnsemblMetazoa"/>
        </authorList>
    </citation>
    <scope>IDENTIFICATION</scope>
</reference>
<dbReference type="EnsemblMetazoa" id="XM_019914533.1">
    <property type="protein sequence ID" value="XP_019770092.1"/>
    <property type="gene ID" value="LOC109544395"/>
</dbReference>
<evidence type="ECO:0000256" key="2">
    <source>
        <dbReference type="SAM" id="MobiDB-lite"/>
    </source>
</evidence>
<protein>
    <recommendedName>
        <fullName evidence="5">DUF4200 domain-containing protein</fullName>
    </recommendedName>
</protein>